<dbReference type="PROSITE" id="PS50006">
    <property type="entry name" value="FHA_DOMAIN"/>
    <property type="match status" value="1"/>
</dbReference>
<accession>A0ABX8EDV3</accession>
<sequence length="339" mass="34403">MTDTTPTWSYEPGEHLAVLGPHLAVVVPADQRALAARIWRVMDAGGDLLAVVDVLAAGGLGALAGAAVVAWEGEDRLTVLARGTDPQVVVRSGEGTALVDGTGVRTWTERSFDRVRSVSVLAGDRGSEEQDGPGEVLGLGAGLVRVSRVARTVADPLGGRRLLEAAGLGTDPDPDPPTEPDPVSAPVAQGPVEPPQPTLAPADQPTEAHAVLPGPWGPAEARTPLLRVSDGREVVVDAVVVVGRSPGPRDRHAGAPPRMLRLESPQQEISGTHLEVRPGTGPDAGAAVVTDLGSTNGTVVEHADGAPEALVPGVGVALGPGAVVHVGDGVTLTLLSPAD</sequence>
<keyword evidence="1" id="KW-0597">Phosphoprotein</keyword>
<dbReference type="Pfam" id="PF00498">
    <property type="entry name" value="FHA"/>
    <property type="match status" value="1"/>
</dbReference>
<dbReference type="CDD" id="cd00060">
    <property type="entry name" value="FHA"/>
    <property type="match status" value="1"/>
</dbReference>
<proteinExistence type="predicted"/>
<dbReference type="InterPro" id="IPR008984">
    <property type="entry name" value="SMAD_FHA_dom_sf"/>
</dbReference>
<evidence type="ECO:0000313" key="5">
    <source>
        <dbReference type="Proteomes" id="UP000679307"/>
    </source>
</evidence>
<keyword evidence="5" id="KW-1185">Reference proteome</keyword>
<organism evidence="4 5">
    <name type="scientific">Nocardioides aquaticus</name>
    <dbReference type="NCBI Taxonomy" id="160826"/>
    <lineage>
        <taxon>Bacteria</taxon>
        <taxon>Bacillati</taxon>
        <taxon>Actinomycetota</taxon>
        <taxon>Actinomycetes</taxon>
        <taxon>Propionibacteriales</taxon>
        <taxon>Nocardioidaceae</taxon>
        <taxon>Nocardioides</taxon>
    </lineage>
</organism>
<feature type="domain" description="FHA" evidence="3">
    <location>
        <begin position="240"/>
        <end position="301"/>
    </location>
</feature>
<dbReference type="Gene3D" id="2.60.200.20">
    <property type="match status" value="1"/>
</dbReference>
<evidence type="ECO:0000256" key="1">
    <source>
        <dbReference type="ARBA" id="ARBA00022553"/>
    </source>
</evidence>
<evidence type="ECO:0000259" key="3">
    <source>
        <dbReference type="PROSITE" id="PS50006"/>
    </source>
</evidence>
<feature type="region of interest" description="Disordered" evidence="2">
    <location>
        <begin position="164"/>
        <end position="216"/>
    </location>
</feature>
<dbReference type="RefSeq" id="WP_214058190.1">
    <property type="nucleotide sequence ID" value="NZ_BAAAHS010000036.1"/>
</dbReference>
<dbReference type="Proteomes" id="UP000679307">
    <property type="component" value="Chromosome"/>
</dbReference>
<dbReference type="SMART" id="SM00240">
    <property type="entry name" value="FHA"/>
    <property type="match status" value="1"/>
</dbReference>
<dbReference type="EMBL" id="CP075371">
    <property type="protein sequence ID" value="QVT78624.1"/>
    <property type="molecule type" value="Genomic_DNA"/>
</dbReference>
<evidence type="ECO:0000313" key="4">
    <source>
        <dbReference type="EMBL" id="QVT78624.1"/>
    </source>
</evidence>
<dbReference type="SUPFAM" id="SSF49879">
    <property type="entry name" value="SMAD/FHA domain"/>
    <property type="match status" value="1"/>
</dbReference>
<name>A0ABX8EDV3_9ACTN</name>
<dbReference type="InterPro" id="IPR000253">
    <property type="entry name" value="FHA_dom"/>
</dbReference>
<evidence type="ECO:0000256" key="2">
    <source>
        <dbReference type="SAM" id="MobiDB-lite"/>
    </source>
</evidence>
<reference evidence="4 5" key="1">
    <citation type="submission" date="2021-05" db="EMBL/GenBank/DDBJ databases">
        <title>Complete genome of Nocardioides aquaticus KCTC 9944T isolated from meromictic and hypersaline Ekho Lake, Antarctica.</title>
        <authorList>
            <person name="Hwang K."/>
            <person name="Kim K.M."/>
            <person name="Choe H."/>
        </authorList>
    </citation>
    <scope>NUCLEOTIDE SEQUENCE [LARGE SCALE GENOMIC DNA]</scope>
    <source>
        <strain evidence="4 5">KCTC 9944</strain>
    </source>
</reference>
<gene>
    <name evidence="4" type="ORF">ENKNEFLB_01002</name>
</gene>
<protein>
    <recommendedName>
        <fullName evidence="3">FHA domain-containing protein</fullName>
    </recommendedName>
</protein>